<feature type="transmembrane region" description="Helical" evidence="6">
    <location>
        <begin position="93"/>
        <end position="121"/>
    </location>
</feature>
<dbReference type="GO" id="GO:0022857">
    <property type="term" value="F:transmembrane transporter activity"/>
    <property type="evidence" value="ECO:0007669"/>
    <property type="project" value="InterPro"/>
</dbReference>
<name>A0A078M3D7_9BACL</name>
<evidence type="ECO:0000256" key="5">
    <source>
        <dbReference type="ARBA" id="ARBA00023136"/>
    </source>
</evidence>
<keyword evidence="2" id="KW-1003">Cell membrane</keyword>
<proteinExistence type="predicted"/>
<dbReference type="PANTHER" id="PTHR42770:SF7">
    <property type="entry name" value="MEMBRANE PROTEIN"/>
    <property type="match status" value="1"/>
</dbReference>
<evidence type="ECO:0000313" key="7">
    <source>
        <dbReference type="EMBL" id="CDZ99727.1"/>
    </source>
</evidence>
<dbReference type="Pfam" id="PF13520">
    <property type="entry name" value="AA_permease_2"/>
    <property type="match status" value="1"/>
</dbReference>
<feature type="transmembrane region" description="Helical" evidence="6">
    <location>
        <begin position="348"/>
        <end position="365"/>
    </location>
</feature>
<dbReference type="PIRSF" id="PIRSF006060">
    <property type="entry name" value="AA_transporter"/>
    <property type="match status" value="1"/>
</dbReference>
<keyword evidence="5 6" id="KW-0472">Membrane</keyword>
<dbReference type="InterPro" id="IPR050367">
    <property type="entry name" value="APC_superfamily"/>
</dbReference>
<dbReference type="GO" id="GO:0005886">
    <property type="term" value="C:plasma membrane"/>
    <property type="evidence" value="ECO:0007669"/>
    <property type="project" value="UniProtKB-SubCell"/>
</dbReference>
<organism evidence="7">
    <name type="scientific">Metalysinibacillus saudimassiliensis</name>
    <dbReference type="NCBI Taxonomy" id="1461583"/>
    <lineage>
        <taxon>Bacteria</taxon>
        <taxon>Bacillati</taxon>
        <taxon>Bacillota</taxon>
        <taxon>Bacilli</taxon>
        <taxon>Bacillales</taxon>
        <taxon>Caryophanaceae</taxon>
        <taxon>Metalysinibacillus</taxon>
    </lineage>
</organism>
<feature type="transmembrane region" description="Helical" evidence="6">
    <location>
        <begin position="292"/>
        <end position="317"/>
    </location>
</feature>
<feature type="transmembrane region" description="Helical" evidence="6">
    <location>
        <begin position="442"/>
        <end position="459"/>
    </location>
</feature>
<dbReference type="PATRIC" id="fig|1461583.4.peg.236"/>
<keyword evidence="3 6" id="KW-0812">Transmembrane</keyword>
<feature type="transmembrane region" description="Helical" evidence="6">
    <location>
        <begin position="249"/>
        <end position="272"/>
    </location>
</feature>
<dbReference type="Gene3D" id="1.20.1740.10">
    <property type="entry name" value="Amino acid/polyamine transporter I"/>
    <property type="match status" value="1"/>
</dbReference>
<evidence type="ECO:0000256" key="1">
    <source>
        <dbReference type="ARBA" id="ARBA00004651"/>
    </source>
</evidence>
<feature type="transmembrane region" description="Helical" evidence="6">
    <location>
        <begin position="409"/>
        <end position="430"/>
    </location>
</feature>
<feature type="transmembrane region" description="Helical" evidence="6">
    <location>
        <begin position="211"/>
        <end position="229"/>
    </location>
</feature>
<dbReference type="HOGENOM" id="CLU_007946_15_13_9"/>
<feature type="transmembrane region" description="Helical" evidence="6">
    <location>
        <begin position="171"/>
        <end position="191"/>
    </location>
</feature>
<evidence type="ECO:0000256" key="6">
    <source>
        <dbReference type="SAM" id="Phobius"/>
    </source>
</evidence>
<evidence type="ECO:0000256" key="3">
    <source>
        <dbReference type="ARBA" id="ARBA00022692"/>
    </source>
</evidence>
<dbReference type="EMBL" id="LN483073">
    <property type="protein sequence ID" value="CDZ99727.1"/>
    <property type="molecule type" value="Genomic_DNA"/>
</dbReference>
<protein>
    <submittedName>
        <fullName evidence="7">Aromatic amino acid transport protein AroP</fullName>
    </submittedName>
</protein>
<evidence type="ECO:0000256" key="2">
    <source>
        <dbReference type="ARBA" id="ARBA00022475"/>
    </source>
</evidence>
<feature type="transmembrane region" description="Helical" evidence="6">
    <location>
        <begin position="377"/>
        <end position="397"/>
    </location>
</feature>
<reference evidence="7" key="1">
    <citation type="submission" date="2014-07" db="EMBL/GenBank/DDBJ databases">
        <authorList>
            <person name="Urmite Genomes Urmite Genomes"/>
        </authorList>
    </citation>
    <scope>NUCLEOTIDE SEQUENCE</scope>
    <source>
        <strain evidence="7">13S34_air</strain>
    </source>
</reference>
<dbReference type="InterPro" id="IPR002293">
    <property type="entry name" value="AA/rel_permease1"/>
</dbReference>
<evidence type="ECO:0000256" key="4">
    <source>
        <dbReference type="ARBA" id="ARBA00022989"/>
    </source>
</evidence>
<dbReference type="AlphaFoldDB" id="A0A078M3D7"/>
<comment type="subcellular location">
    <subcellularLocation>
        <location evidence="1">Cell membrane</location>
        <topology evidence="1">Multi-pass membrane protein</topology>
    </subcellularLocation>
</comment>
<feature type="transmembrane region" description="Helical" evidence="6">
    <location>
        <begin position="133"/>
        <end position="159"/>
    </location>
</feature>
<gene>
    <name evidence="7" type="primary">aroP</name>
    <name evidence="7" type="ORF">BN1050_00263</name>
</gene>
<accession>A0A078M3D7</accession>
<feature type="transmembrane region" description="Helical" evidence="6">
    <location>
        <begin position="49"/>
        <end position="72"/>
    </location>
</feature>
<dbReference type="PANTHER" id="PTHR42770">
    <property type="entry name" value="AMINO ACID TRANSPORTER-RELATED"/>
    <property type="match status" value="1"/>
</dbReference>
<keyword evidence="4 6" id="KW-1133">Transmembrane helix</keyword>
<sequence length="481" mass="52334">MTQHSEEQKRRQLKPSLSTSSVFAIALGSSIGWGAFILPGDWIKTAGPFGAMIGLLIGAIIMMIIAANYGILIEKHPVSGGGFTYAYIAGGKVWAFIAGWFLSLGYISIVALNASAFSLLLKFLLPDIMQQGYLYTVAGWDVFLPEVLVSSALILLFAVLNTLGTELSGKLQFYFSMALLVGVFALGGFTFQFASTPLENMAPLFKESQSIWVSIILILAIAPWAYVGFDNVPQAAEEFDFSPKKAAGLMIFSLAATFLVYAVMIGVTSWSFAAGDLPEDSLWLTGTIVNKLLGTTGVVVLAIAIMMGIFTGLNGFYMSSSRLLFAMARARALPNFFRTLSKGKKTPLWGIWFVTLMTLPTPWLGRQALTWIVDMSSMGVSVAYFFASLAAFRLLAWRKDGTERRVSPIYKVFAIIGMLASIVFLALLLVPASPASLSTPSYALLGGWIVMGVVFYAIIRKRYNSLTPAETEHYILGKELD</sequence>
<feature type="transmembrane region" description="Helical" evidence="6">
    <location>
        <begin position="21"/>
        <end position="43"/>
    </location>
</feature>